<organism evidence="2 3">
    <name type="scientific">Parasphingorhabdus halotolerans</name>
    <dbReference type="NCBI Taxonomy" id="2725558"/>
    <lineage>
        <taxon>Bacteria</taxon>
        <taxon>Pseudomonadati</taxon>
        <taxon>Pseudomonadota</taxon>
        <taxon>Alphaproteobacteria</taxon>
        <taxon>Sphingomonadales</taxon>
        <taxon>Sphingomonadaceae</taxon>
        <taxon>Parasphingorhabdus</taxon>
    </lineage>
</organism>
<dbReference type="AlphaFoldDB" id="A0A6H2DQ91"/>
<keyword evidence="1" id="KW-0472">Membrane</keyword>
<evidence type="ECO:0000256" key="1">
    <source>
        <dbReference type="SAM" id="Phobius"/>
    </source>
</evidence>
<dbReference type="EMBL" id="CP051217">
    <property type="protein sequence ID" value="QJB70368.1"/>
    <property type="molecule type" value="Genomic_DNA"/>
</dbReference>
<dbReference type="InterPro" id="IPR009325">
    <property type="entry name" value="DUF983"/>
</dbReference>
<feature type="transmembrane region" description="Helical" evidence="1">
    <location>
        <begin position="84"/>
        <end position="103"/>
    </location>
</feature>
<accession>A0A6H2DQ91</accession>
<gene>
    <name evidence="2" type="ORF">HF685_14740</name>
</gene>
<dbReference type="Pfam" id="PF06170">
    <property type="entry name" value="DUF983"/>
    <property type="match status" value="1"/>
</dbReference>
<name>A0A6H2DQ91_9SPHN</name>
<protein>
    <submittedName>
        <fullName evidence="2">DUF983 domain-containing protein</fullName>
    </submittedName>
</protein>
<evidence type="ECO:0000313" key="3">
    <source>
        <dbReference type="Proteomes" id="UP000501600"/>
    </source>
</evidence>
<dbReference type="Proteomes" id="UP000501600">
    <property type="component" value="Chromosome"/>
</dbReference>
<feature type="transmembrane region" description="Helical" evidence="1">
    <location>
        <begin position="58"/>
        <end position="78"/>
    </location>
</feature>
<evidence type="ECO:0000313" key="2">
    <source>
        <dbReference type="EMBL" id="QJB70368.1"/>
    </source>
</evidence>
<sequence length="157" mass="16871">MTESENTKGQPDVLPAALFGLCPRCGQKTLFRSITAFADQCRACGLDYTKFNVGDGPAAFLTLIVGGLVLALALIVELNLHPPMWVHVLLWVPITIGAVVGSLRVSKAALIILEHRNQASEGKIDEGAGREAFADNLFTDRRIGSRGHDLSWFLAAG</sequence>
<keyword evidence="1" id="KW-1133">Transmembrane helix</keyword>
<keyword evidence="1" id="KW-0812">Transmembrane</keyword>
<dbReference type="KEGG" id="phao:HF685_14740"/>
<reference evidence="2 3" key="1">
    <citation type="submission" date="2020-04" db="EMBL/GenBank/DDBJ databases">
        <title>Genome sequence for Sphingorhabdus sp. strain M1.</title>
        <authorList>
            <person name="Park S.-J."/>
        </authorList>
    </citation>
    <scope>NUCLEOTIDE SEQUENCE [LARGE SCALE GENOMIC DNA]</scope>
    <source>
        <strain evidence="2 3">JK6</strain>
    </source>
</reference>
<keyword evidence="3" id="KW-1185">Reference proteome</keyword>
<proteinExistence type="predicted"/>